<dbReference type="AlphaFoldDB" id="A0A1E5BA23"/>
<dbReference type="EMBL" id="AJYQ02000137">
    <property type="protein sequence ID" value="OEE30760.1"/>
    <property type="molecule type" value="Genomic_DNA"/>
</dbReference>
<gene>
    <name evidence="1" type="ORF">A1QO_15625</name>
</gene>
<sequence>MVSYTVEQLRDDGPQYAMALLLNALESGEPFVTYGSIKRELEKQWAVDTIFPTQIGHVAGSLMHQILELDENAPLINVLITRGNGIPGAGVSGYLYDRYRKRKYKNFDSLPKDEQIAVVEHERELVFNYPHWNEISESLFGNEVQLIDTPTKFDDHQYGSGGESDEHKSLKHYIANNPKSIGLGARFGVGDEEASLLSGDIVDVTFASGTDFKMVEVKSIKSSDDDLQRGIYQCVKYREVKKAEHAPYLVNVESILVTERELPEELKHRAKTLGVRHKIVVIN</sequence>
<dbReference type="eggNOG" id="ENOG5032UFP">
    <property type="taxonomic scope" value="Bacteria"/>
</dbReference>
<accession>A0A1E5BA23</accession>
<proteinExistence type="predicted"/>
<dbReference type="RefSeq" id="WP_017041918.1">
    <property type="nucleotide sequence ID" value="NZ_AJYQ02000137.1"/>
</dbReference>
<evidence type="ECO:0000313" key="1">
    <source>
        <dbReference type="EMBL" id="OEE30760.1"/>
    </source>
</evidence>
<evidence type="ECO:0000313" key="2">
    <source>
        <dbReference type="Proteomes" id="UP000094741"/>
    </source>
</evidence>
<dbReference type="Proteomes" id="UP000094741">
    <property type="component" value="Unassembled WGS sequence"/>
</dbReference>
<name>A0A1E5BA23_9VIBR</name>
<organism evidence="1 2">
    <name type="scientific">Vibrio genomosp. F10 str. ZF-129</name>
    <dbReference type="NCBI Taxonomy" id="1187848"/>
    <lineage>
        <taxon>Bacteria</taxon>
        <taxon>Pseudomonadati</taxon>
        <taxon>Pseudomonadota</taxon>
        <taxon>Gammaproteobacteria</taxon>
        <taxon>Vibrionales</taxon>
        <taxon>Vibrionaceae</taxon>
        <taxon>Vibrio</taxon>
    </lineage>
</organism>
<comment type="caution">
    <text evidence="1">The sequence shown here is derived from an EMBL/GenBank/DDBJ whole genome shotgun (WGS) entry which is preliminary data.</text>
</comment>
<protein>
    <submittedName>
        <fullName evidence="1">Uncharacterized protein</fullName>
    </submittedName>
</protein>
<dbReference type="OrthoDB" id="2052851at2"/>
<reference evidence="1 2" key="1">
    <citation type="journal article" date="2012" name="Science">
        <title>Ecological populations of bacteria act as socially cohesive units of antibiotic production and resistance.</title>
        <authorList>
            <person name="Cordero O.X."/>
            <person name="Wildschutte H."/>
            <person name="Kirkup B."/>
            <person name="Proehl S."/>
            <person name="Ngo L."/>
            <person name="Hussain F."/>
            <person name="Le Roux F."/>
            <person name="Mincer T."/>
            <person name="Polz M.F."/>
        </authorList>
    </citation>
    <scope>NUCLEOTIDE SEQUENCE [LARGE SCALE GENOMIC DNA]</scope>
    <source>
        <strain evidence="1 2">ZF-129</strain>
    </source>
</reference>